<sequence length="142" mass="16186">MELTHCIYCSATTEEELSAEGLEAILEQSRTNNQKCDVTGILLFESGAFFQVLEGDEAVVDALYRKIEMDPRHQRVTKLISEPIEERAFGEWSMGYPKVSTKDLQEIEGLNDFFARGNSFMDLEEGRAKVLLDAFKKGKWRV</sequence>
<dbReference type="SMART" id="SM01034">
    <property type="entry name" value="BLUF"/>
    <property type="match status" value="1"/>
</dbReference>
<proteinExistence type="predicted"/>
<evidence type="ECO:0000313" key="3">
    <source>
        <dbReference type="Proteomes" id="UP000528457"/>
    </source>
</evidence>
<dbReference type="SUPFAM" id="SSF54975">
    <property type="entry name" value="Acylphosphatase/BLUF domain-like"/>
    <property type="match status" value="1"/>
</dbReference>
<dbReference type="RefSeq" id="WP_166853048.1">
    <property type="nucleotide sequence ID" value="NZ_JAAONY010000001.1"/>
</dbReference>
<evidence type="ECO:0000313" key="2">
    <source>
        <dbReference type="EMBL" id="MBB6519827.1"/>
    </source>
</evidence>
<reference evidence="2 3" key="1">
    <citation type="submission" date="2020-08" db="EMBL/GenBank/DDBJ databases">
        <title>Genomic Encyclopedia of Type Strains, Phase IV (KMG-IV): sequencing the most valuable type-strain genomes for metagenomic binning, comparative biology and taxonomic classification.</title>
        <authorList>
            <person name="Goeker M."/>
        </authorList>
    </citation>
    <scope>NUCLEOTIDE SEQUENCE [LARGE SCALE GENOMIC DNA]</scope>
    <source>
        <strain evidence="2 3">DSM 22368</strain>
    </source>
</reference>
<protein>
    <recommendedName>
        <fullName evidence="1">BLUF domain-containing protein</fullName>
    </recommendedName>
</protein>
<dbReference type="InParanoid" id="A0A7X0MWG6"/>
<dbReference type="PROSITE" id="PS50925">
    <property type="entry name" value="BLUF"/>
    <property type="match status" value="1"/>
</dbReference>
<accession>A0A7X0MWG6</accession>
<dbReference type="Proteomes" id="UP000528457">
    <property type="component" value="Unassembled WGS sequence"/>
</dbReference>
<dbReference type="GO" id="GO:0071949">
    <property type="term" value="F:FAD binding"/>
    <property type="evidence" value="ECO:0007669"/>
    <property type="project" value="InterPro"/>
</dbReference>
<organism evidence="2 3">
    <name type="scientific">Pseudoteredinibacter isoporae</name>
    <dbReference type="NCBI Taxonomy" id="570281"/>
    <lineage>
        <taxon>Bacteria</taxon>
        <taxon>Pseudomonadati</taxon>
        <taxon>Pseudomonadota</taxon>
        <taxon>Gammaproteobacteria</taxon>
        <taxon>Cellvibrionales</taxon>
        <taxon>Cellvibrionaceae</taxon>
        <taxon>Pseudoteredinibacter</taxon>
    </lineage>
</organism>
<dbReference type="InterPro" id="IPR036046">
    <property type="entry name" value="Acylphosphatase-like_dom_sf"/>
</dbReference>
<feature type="domain" description="BLUF" evidence="1">
    <location>
        <begin position="3"/>
        <end position="95"/>
    </location>
</feature>
<dbReference type="Gene3D" id="3.30.70.100">
    <property type="match status" value="1"/>
</dbReference>
<evidence type="ECO:0000259" key="1">
    <source>
        <dbReference type="PROSITE" id="PS50925"/>
    </source>
</evidence>
<dbReference type="Pfam" id="PF04940">
    <property type="entry name" value="BLUF"/>
    <property type="match status" value="1"/>
</dbReference>
<comment type="caution">
    <text evidence="2">The sequence shown here is derived from an EMBL/GenBank/DDBJ whole genome shotgun (WGS) entry which is preliminary data.</text>
</comment>
<dbReference type="AlphaFoldDB" id="A0A7X0MWG6"/>
<gene>
    <name evidence="2" type="ORF">HNR48_000105</name>
</gene>
<dbReference type="GO" id="GO:0009882">
    <property type="term" value="F:blue light photoreceptor activity"/>
    <property type="evidence" value="ECO:0007669"/>
    <property type="project" value="InterPro"/>
</dbReference>
<keyword evidence="3" id="KW-1185">Reference proteome</keyword>
<dbReference type="InterPro" id="IPR007024">
    <property type="entry name" value="BLUF_domain"/>
</dbReference>
<dbReference type="EMBL" id="JACHHT010000001">
    <property type="protein sequence ID" value="MBB6519827.1"/>
    <property type="molecule type" value="Genomic_DNA"/>
</dbReference>
<name>A0A7X0MWG6_9GAMM</name>